<proteinExistence type="predicted"/>
<keyword evidence="2" id="KW-1185">Reference proteome</keyword>
<gene>
    <name evidence="1" type="ORF">SARC_09938</name>
</gene>
<reference evidence="1 2" key="1">
    <citation type="submission" date="2011-02" db="EMBL/GenBank/DDBJ databases">
        <title>The Genome Sequence of Sphaeroforma arctica JP610.</title>
        <authorList>
            <consortium name="The Broad Institute Genome Sequencing Platform"/>
            <person name="Russ C."/>
            <person name="Cuomo C."/>
            <person name="Young S.K."/>
            <person name="Zeng Q."/>
            <person name="Gargeya S."/>
            <person name="Alvarado L."/>
            <person name="Berlin A."/>
            <person name="Chapman S.B."/>
            <person name="Chen Z."/>
            <person name="Freedman E."/>
            <person name="Gellesch M."/>
            <person name="Goldberg J."/>
            <person name="Griggs A."/>
            <person name="Gujja S."/>
            <person name="Heilman E."/>
            <person name="Heiman D."/>
            <person name="Howarth C."/>
            <person name="Mehta T."/>
            <person name="Neiman D."/>
            <person name="Pearson M."/>
            <person name="Roberts A."/>
            <person name="Saif S."/>
            <person name="Shea T."/>
            <person name="Shenoy N."/>
            <person name="Sisk P."/>
            <person name="Stolte C."/>
            <person name="Sykes S."/>
            <person name="White J."/>
            <person name="Yandava C."/>
            <person name="Burger G."/>
            <person name="Gray M.W."/>
            <person name="Holland P.W.H."/>
            <person name="King N."/>
            <person name="Lang F.B.F."/>
            <person name="Roger A.J."/>
            <person name="Ruiz-Trillo I."/>
            <person name="Haas B."/>
            <person name="Nusbaum C."/>
            <person name="Birren B."/>
        </authorList>
    </citation>
    <scope>NUCLEOTIDE SEQUENCE [LARGE SCALE GENOMIC DNA]</scope>
    <source>
        <strain evidence="1 2">JP610</strain>
    </source>
</reference>
<feature type="non-terminal residue" evidence="1">
    <location>
        <position position="127"/>
    </location>
</feature>
<evidence type="ECO:0000313" key="2">
    <source>
        <dbReference type="Proteomes" id="UP000054560"/>
    </source>
</evidence>
<dbReference type="AlphaFoldDB" id="A0A0L0FMA6"/>
<name>A0A0L0FMA6_9EUKA</name>
<dbReference type="RefSeq" id="XP_014151508.1">
    <property type="nucleotide sequence ID" value="XM_014296033.1"/>
</dbReference>
<protein>
    <submittedName>
        <fullName evidence="1">Uncharacterized protein</fullName>
    </submittedName>
</protein>
<evidence type="ECO:0000313" key="1">
    <source>
        <dbReference type="EMBL" id="KNC77606.1"/>
    </source>
</evidence>
<accession>A0A0L0FMA6</accession>
<dbReference type="Proteomes" id="UP000054560">
    <property type="component" value="Unassembled WGS sequence"/>
</dbReference>
<dbReference type="GeneID" id="25910442"/>
<dbReference type="EMBL" id="KQ242683">
    <property type="protein sequence ID" value="KNC77606.1"/>
    <property type="molecule type" value="Genomic_DNA"/>
</dbReference>
<sequence>MTTGMGPACFLQLWLPADYDFGHRYEAEFKGDDTNSNSKSTLPQPLHESLKRTGSYKWVSHLVDAVQQACEEKDAFAFVWDDRIRKRDVPEGVPNMYMWGLGPAVSGGYHQHGRFKQFPFGIVIRNF</sequence>
<organism evidence="1 2">
    <name type="scientific">Sphaeroforma arctica JP610</name>
    <dbReference type="NCBI Taxonomy" id="667725"/>
    <lineage>
        <taxon>Eukaryota</taxon>
        <taxon>Ichthyosporea</taxon>
        <taxon>Ichthyophonida</taxon>
        <taxon>Sphaeroforma</taxon>
    </lineage>
</organism>